<proteinExistence type="predicted"/>
<keyword evidence="1" id="KW-0732">Signal</keyword>
<comment type="caution">
    <text evidence="2">The sequence shown here is derived from an EMBL/GenBank/DDBJ whole genome shotgun (WGS) entry which is preliminary data.</text>
</comment>
<feature type="chain" id="PRO_5042098969" description="Elicitin-like protein" evidence="1">
    <location>
        <begin position="20"/>
        <end position="311"/>
    </location>
</feature>
<accession>A0AAD5LA86</accession>
<name>A0AAD5LA86_PYTIN</name>
<dbReference type="EMBL" id="JAKCXM010000706">
    <property type="protein sequence ID" value="KAJ0392149.1"/>
    <property type="molecule type" value="Genomic_DNA"/>
</dbReference>
<evidence type="ECO:0000256" key="1">
    <source>
        <dbReference type="SAM" id="SignalP"/>
    </source>
</evidence>
<reference evidence="2" key="1">
    <citation type="submission" date="2021-12" db="EMBL/GenBank/DDBJ databases">
        <title>Prjna785345.</title>
        <authorList>
            <person name="Rujirawat T."/>
            <person name="Krajaejun T."/>
        </authorList>
    </citation>
    <scope>NUCLEOTIDE SEQUENCE</scope>
    <source>
        <strain evidence="2">Pi057C3</strain>
    </source>
</reference>
<dbReference type="Proteomes" id="UP001209570">
    <property type="component" value="Unassembled WGS sequence"/>
</dbReference>
<evidence type="ECO:0000313" key="3">
    <source>
        <dbReference type="Proteomes" id="UP001209570"/>
    </source>
</evidence>
<feature type="signal peptide" evidence="1">
    <location>
        <begin position="1"/>
        <end position="19"/>
    </location>
</feature>
<sequence>MVLILRAIAIACFAALATAKVHPPTHQFSKTHGNHHHQKHHHDLKVAKEYAQHEVDGAIPACTEDDLTSLAQFATNSDVKKLCGEKNAEHLKTANLFKLELCNSVDCWSYINDSLDKLPHCKLGEITLKHYVSNRLKYCNVLGGLQVFPECDQKTDAALSKLSKETNLKDVCGATIAKQFTVHGVSSINACGSQKCMNALFELSSQLPICKHKFKFLQDHVVAALSKCVGECSAHEYEWVEHIADDPIVSEYCGNATVSALKAHSIEDIDVCASPECNALIFFFKQENTLPMCFEGGELLREPLTDMLIKC</sequence>
<evidence type="ECO:0000313" key="2">
    <source>
        <dbReference type="EMBL" id="KAJ0392149.1"/>
    </source>
</evidence>
<evidence type="ECO:0008006" key="4">
    <source>
        <dbReference type="Google" id="ProtNLM"/>
    </source>
</evidence>
<dbReference type="AlphaFoldDB" id="A0AAD5LA86"/>
<protein>
    <recommendedName>
        <fullName evidence="4">Elicitin-like protein</fullName>
    </recommendedName>
</protein>
<organism evidence="2 3">
    <name type="scientific">Pythium insidiosum</name>
    <name type="common">Pythiosis disease agent</name>
    <dbReference type="NCBI Taxonomy" id="114742"/>
    <lineage>
        <taxon>Eukaryota</taxon>
        <taxon>Sar</taxon>
        <taxon>Stramenopiles</taxon>
        <taxon>Oomycota</taxon>
        <taxon>Peronosporomycetes</taxon>
        <taxon>Pythiales</taxon>
        <taxon>Pythiaceae</taxon>
        <taxon>Pythium</taxon>
    </lineage>
</organism>
<keyword evidence="3" id="KW-1185">Reference proteome</keyword>
<gene>
    <name evidence="2" type="ORF">P43SY_006250</name>
</gene>